<dbReference type="GeneID" id="80521749"/>
<protein>
    <submittedName>
        <fullName evidence="2">Capsid protein</fullName>
    </submittedName>
</protein>
<evidence type="ECO:0000313" key="3">
    <source>
        <dbReference type="Proteomes" id="UP000279752"/>
    </source>
</evidence>
<dbReference type="Proteomes" id="UP000279752">
    <property type="component" value="Segment"/>
</dbReference>
<dbReference type="RefSeq" id="YP_010784532.1">
    <property type="nucleotide sequence ID" value="NC_075288.1"/>
</dbReference>
<evidence type="ECO:0000313" key="2">
    <source>
        <dbReference type="EMBL" id="AXH77146.1"/>
    </source>
</evidence>
<name>A0A345N0J6_9VIRU</name>
<proteinExistence type="predicted"/>
<dbReference type="KEGG" id="vg:80521749"/>
<dbReference type="EMBL" id="MH617534">
    <property type="protein sequence ID" value="AXH77146.1"/>
    <property type="molecule type" value="Genomic_DNA"/>
</dbReference>
<keyword evidence="3" id="KW-1185">Reference proteome</keyword>
<reference evidence="2 3" key="1">
    <citation type="submission" date="2018-07" db="EMBL/GenBank/DDBJ databases">
        <title>Uncovering a Universe of Circular DNA Viruses in Animal Metagenomes.</title>
        <authorList>
            <person name="Tisza M."/>
            <person name="Buck C."/>
            <person name="Pastrana D."/>
            <person name="Welch N."/>
            <person name="Peretti A."/>
        </authorList>
    </citation>
    <scope>NUCLEOTIDE SEQUENCE [LARGE SCALE GENOMIC DNA]</scope>
    <source>
        <strain evidence="2">Ctcj270</strain>
    </source>
</reference>
<accession>A0A345N0J6</accession>
<organism evidence="2 3">
    <name type="scientific">Genomoviridae sp</name>
    <dbReference type="NCBI Taxonomy" id="2202565"/>
    <lineage>
        <taxon>Viruses</taxon>
        <taxon>Monodnaviria</taxon>
        <taxon>Shotokuvirae</taxon>
        <taxon>Cressdnaviricota</taxon>
        <taxon>Repensiviricetes</taxon>
        <taxon>Geplafuvirales</taxon>
        <taxon>Genomoviridae</taxon>
    </lineage>
</organism>
<feature type="region of interest" description="Disordered" evidence="1">
    <location>
        <begin position="16"/>
        <end position="37"/>
    </location>
</feature>
<sequence length="305" mass="34812">MATKRIIRPRRGNRRFVKRKARPAARSRRRPMKRGSMSRKRILNITSRKKQDNMRSWNGTPFLAGSAGPIVMQGDDSYMFGFVCTARDKDLGTGPAPIEMDPSRTSTHCYMRGFKERIDLFTGSAHPWIWRRILFTYKGLDLLRVTDDESPGDDGVGQLWVESSDGYGRYYANIGDPTDLKSSVIGQHIRDLIFKGTAEKDYTSSFSAKTDQERVKILYDKTVTIKSGNDRGVIKTYRRWHGFNRTLIYDEDEVGAQTANRLLSSQSPRSMGDVYVIDFFSPGLGGTSDDELRLLPTATLYWHER</sequence>
<evidence type="ECO:0000256" key="1">
    <source>
        <dbReference type="SAM" id="MobiDB-lite"/>
    </source>
</evidence>